<name>A0ABR8TZ83_9CELL</name>
<proteinExistence type="predicted"/>
<keyword evidence="1" id="KW-0067">ATP-binding</keyword>
<comment type="caution">
    <text evidence="3">The sequence shown here is derived from an EMBL/GenBank/DDBJ whole genome shotgun (WGS) entry which is preliminary data.</text>
</comment>
<dbReference type="InterPro" id="IPR011761">
    <property type="entry name" value="ATP-grasp"/>
</dbReference>
<keyword evidence="1" id="KW-0547">Nucleotide-binding</keyword>
<organism evidence="3 4">
    <name type="scientific">Oerskovia merdavium</name>
    <dbReference type="NCBI Taxonomy" id="2762227"/>
    <lineage>
        <taxon>Bacteria</taxon>
        <taxon>Bacillati</taxon>
        <taxon>Actinomycetota</taxon>
        <taxon>Actinomycetes</taxon>
        <taxon>Micrococcales</taxon>
        <taxon>Cellulomonadaceae</taxon>
        <taxon>Oerskovia</taxon>
    </lineage>
</organism>
<sequence>MCVTTTSRIAVATCSVLPHLDPDDAPLVGALAARGIEAVPSVWDDETVDWTSFDAVVVRSAWDYAPRRDEFVEWAERAGRVLNPAAVISWNTDKRYLRELEEQGVPVIPTLWLDPSQNLSSRAIHTRLPAQGDFVIKPVVSAGAKDTGRYQSGEAHSRGLAIQHAKNLLVSGRQVMVQPYVRSVDTAGETGLVFIDGEFSHAVRKNALLTGPHRPTQGLYKQEEMSRFEASPEQLAVAQQALEVAAKAVPGQEPNLYARVDLVGGDDGAPMVIEVELTEPSLFFSLGKGSLDRFADAVAQRLVAAPTA</sequence>
<reference evidence="3 4" key="1">
    <citation type="submission" date="2020-08" db="EMBL/GenBank/DDBJ databases">
        <title>A Genomic Blueprint of the Chicken Gut Microbiome.</title>
        <authorList>
            <person name="Gilroy R."/>
            <person name="Ravi A."/>
            <person name="Getino M."/>
            <person name="Pursley I."/>
            <person name="Horton D.L."/>
            <person name="Alikhan N.-F."/>
            <person name="Baker D."/>
            <person name="Gharbi K."/>
            <person name="Hall N."/>
            <person name="Watson M."/>
            <person name="Adriaenssens E.M."/>
            <person name="Foster-Nyarko E."/>
            <person name="Jarju S."/>
            <person name="Secka A."/>
            <person name="Antonio M."/>
            <person name="Oren A."/>
            <person name="Chaudhuri R."/>
            <person name="La Ragione R.M."/>
            <person name="Hildebrand F."/>
            <person name="Pallen M.J."/>
        </authorList>
    </citation>
    <scope>NUCLEOTIDE SEQUENCE [LARGE SCALE GENOMIC DNA]</scope>
    <source>
        <strain evidence="3 4">Sa2CUA9</strain>
    </source>
</reference>
<protein>
    <recommendedName>
        <fullName evidence="2">ATP-grasp domain-containing protein</fullName>
    </recommendedName>
</protein>
<dbReference type="PROSITE" id="PS50975">
    <property type="entry name" value="ATP_GRASP"/>
    <property type="match status" value="1"/>
</dbReference>
<dbReference type="SUPFAM" id="SSF56059">
    <property type="entry name" value="Glutathione synthetase ATP-binding domain-like"/>
    <property type="match status" value="1"/>
</dbReference>
<gene>
    <name evidence="3" type="ORF">H9641_09255</name>
</gene>
<dbReference type="InterPro" id="IPR053191">
    <property type="entry name" value="DcsG_Biosynth_Enzyme"/>
</dbReference>
<evidence type="ECO:0000259" key="2">
    <source>
        <dbReference type="PROSITE" id="PS50975"/>
    </source>
</evidence>
<dbReference type="EMBL" id="JACSQF010000008">
    <property type="protein sequence ID" value="MBD7980899.1"/>
    <property type="molecule type" value="Genomic_DNA"/>
</dbReference>
<keyword evidence="4" id="KW-1185">Reference proteome</keyword>
<dbReference type="PANTHER" id="PTHR39217">
    <property type="match status" value="1"/>
</dbReference>
<evidence type="ECO:0000256" key="1">
    <source>
        <dbReference type="PROSITE-ProRule" id="PRU00409"/>
    </source>
</evidence>
<evidence type="ECO:0000313" key="3">
    <source>
        <dbReference type="EMBL" id="MBD7980899.1"/>
    </source>
</evidence>
<dbReference type="Proteomes" id="UP000655570">
    <property type="component" value="Unassembled WGS sequence"/>
</dbReference>
<evidence type="ECO:0000313" key="4">
    <source>
        <dbReference type="Proteomes" id="UP000655570"/>
    </source>
</evidence>
<accession>A0ABR8TZ83</accession>
<dbReference type="PANTHER" id="PTHR39217:SF1">
    <property type="entry name" value="GLUTATHIONE SYNTHETASE"/>
    <property type="match status" value="1"/>
</dbReference>
<feature type="domain" description="ATP-grasp" evidence="2">
    <location>
        <begin position="97"/>
        <end position="303"/>
    </location>
</feature>